<dbReference type="AlphaFoldDB" id="A0A2R8BH73"/>
<reference evidence="1 2" key="1">
    <citation type="submission" date="2018-03" db="EMBL/GenBank/DDBJ databases">
        <authorList>
            <person name="Keele B.F."/>
        </authorList>
    </citation>
    <scope>NUCLEOTIDE SEQUENCE [LARGE SCALE GENOMIC DNA]</scope>
    <source>
        <strain evidence="1 2">CECT 8599</strain>
    </source>
</reference>
<name>A0A2R8BH73_9RHOB</name>
<dbReference type="EMBL" id="OMOR01000001">
    <property type="protein sequence ID" value="SPH22366.1"/>
    <property type="molecule type" value="Genomic_DNA"/>
</dbReference>
<evidence type="ECO:0000313" key="1">
    <source>
        <dbReference type="EMBL" id="SPH22366.1"/>
    </source>
</evidence>
<proteinExistence type="predicted"/>
<dbReference type="OrthoDB" id="7428016at2"/>
<sequence>MPRTVTLTHDYPAPARPVWDIATDIDSYKEAMGKLIVFDGLPSGTISEGQTLDVRVSLFGIMPWQDYSMTVETCDHTAMTFQSDEKGAGIKSWRHHLSVIDTPTGSRLIDSVEIDAGALTFFFAWWAGIVYRARHKPRLRMLARGGWSDSPA</sequence>
<protein>
    <recommendedName>
        <fullName evidence="3">Coenzyme Q-binding protein COQ10 START domain-containing protein</fullName>
    </recommendedName>
</protein>
<dbReference type="Gene3D" id="3.30.530.20">
    <property type="match status" value="1"/>
</dbReference>
<evidence type="ECO:0000313" key="2">
    <source>
        <dbReference type="Proteomes" id="UP000244880"/>
    </source>
</evidence>
<dbReference type="Proteomes" id="UP000244880">
    <property type="component" value="Unassembled WGS sequence"/>
</dbReference>
<dbReference type="RefSeq" id="WP_108829316.1">
    <property type="nucleotide sequence ID" value="NZ_OMOR01000001.1"/>
</dbReference>
<gene>
    <name evidence="1" type="ORF">ASD8599_03109</name>
</gene>
<organism evidence="1 2">
    <name type="scientific">Ascidiaceihabitans donghaensis</name>
    <dbReference type="NCBI Taxonomy" id="1510460"/>
    <lineage>
        <taxon>Bacteria</taxon>
        <taxon>Pseudomonadati</taxon>
        <taxon>Pseudomonadota</taxon>
        <taxon>Alphaproteobacteria</taxon>
        <taxon>Rhodobacterales</taxon>
        <taxon>Paracoccaceae</taxon>
        <taxon>Ascidiaceihabitans</taxon>
    </lineage>
</organism>
<evidence type="ECO:0008006" key="3">
    <source>
        <dbReference type="Google" id="ProtNLM"/>
    </source>
</evidence>
<keyword evidence="2" id="KW-1185">Reference proteome</keyword>
<accession>A0A2R8BH73</accession>
<dbReference type="SUPFAM" id="SSF55961">
    <property type="entry name" value="Bet v1-like"/>
    <property type="match status" value="1"/>
</dbReference>
<dbReference type="InterPro" id="IPR023393">
    <property type="entry name" value="START-like_dom_sf"/>
</dbReference>